<gene>
    <name evidence="1" type="ORF">PHYPSEUDO_009632</name>
</gene>
<sequence>MLRDGIETLLGDGNRTSRKVTTLALCRCCCGTVLVLLYEDTKDTKVPMVRGSPLCDGGEPQRAPRARVRCCGAKGERKGMCRSWTRWTSGTSCRYGSATVLRLTIPDRGLQRFKTRLETVHVRGTMDLLWPGLRRVLGVSKGAWGQTLDVGRRRLDSGRSLTPSDIISVSRTKPRARV</sequence>
<keyword evidence="2" id="KW-1185">Reference proteome</keyword>
<evidence type="ECO:0000313" key="2">
    <source>
        <dbReference type="Proteomes" id="UP000694044"/>
    </source>
</evidence>
<accession>A0A8T1WLX8</accession>
<reference evidence="1" key="1">
    <citation type="submission" date="2021-02" db="EMBL/GenBank/DDBJ databases">
        <authorList>
            <person name="Palmer J.M."/>
        </authorList>
    </citation>
    <scope>NUCLEOTIDE SEQUENCE</scope>
    <source>
        <strain evidence="1">SCRP734</strain>
    </source>
</reference>
<proteinExistence type="predicted"/>
<name>A0A8T1WLX8_9STRA</name>
<protein>
    <submittedName>
        <fullName evidence="1">Uncharacterized protein</fullName>
    </submittedName>
</protein>
<dbReference type="EMBL" id="JAGDFM010000004">
    <property type="protein sequence ID" value="KAG7393428.1"/>
    <property type="molecule type" value="Genomic_DNA"/>
</dbReference>
<organism evidence="1 2">
    <name type="scientific">Phytophthora pseudosyringae</name>
    <dbReference type="NCBI Taxonomy" id="221518"/>
    <lineage>
        <taxon>Eukaryota</taxon>
        <taxon>Sar</taxon>
        <taxon>Stramenopiles</taxon>
        <taxon>Oomycota</taxon>
        <taxon>Peronosporomycetes</taxon>
        <taxon>Peronosporales</taxon>
        <taxon>Peronosporaceae</taxon>
        <taxon>Phytophthora</taxon>
    </lineage>
</organism>
<comment type="caution">
    <text evidence="1">The sequence shown here is derived from an EMBL/GenBank/DDBJ whole genome shotgun (WGS) entry which is preliminary data.</text>
</comment>
<evidence type="ECO:0000313" key="1">
    <source>
        <dbReference type="EMBL" id="KAG7393428.1"/>
    </source>
</evidence>
<dbReference type="AlphaFoldDB" id="A0A8T1WLX8"/>
<dbReference type="Proteomes" id="UP000694044">
    <property type="component" value="Unassembled WGS sequence"/>
</dbReference>